<keyword evidence="1" id="KW-0808">Transferase</keyword>
<dbReference type="Proteomes" id="UP000584931">
    <property type="component" value="Unassembled WGS sequence"/>
</dbReference>
<reference evidence="1 2" key="1">
    <citation type="submission" date="2020-07" db="EMBL/GenBank/DDBJ databases">
        <title>Sequencing the genomes of 1000 actinobacteria strains.</title>
        <authorList>
            <person name="Klenk H.-P."/>
        </authorList>
    </citation>
    <scope>NUCLEOTIDE SEQUENCE [LARGE SCALE GENOMIC DNA]</scope>
    <source>
        <strain evidence="1 2">DSM 45278</strain>
    </source>
</reference>
<sequence length="37" mass="3978">MRVQSVVLVGSSDSRTVVGRLVAPRGYTWSSAEETVP</sequence>
<protein>
    <submittedName>
        <fullName evidence="1">Precorrin-3B methylase</fullName>
    </submittedName>
</protein>
<organism evidence="1 2">
    <name type="scientific">Nocardiopsis sinuspersici</name>
    <dbReference type="NCBI Taxonomy" id="501010"/>
    <lineage>
        <taxon>Bacteria</taxon>
        <taxon>Bacillati</taxon>
        <taxon>Actinomycetota</taxon>
        <taxon>Actinomycetes</taxon>
        <taxon>Streptosporangiales</taxon>
        <taxon>Nocardiopsidaceae</taxon>
        <taxon>Nocardiopsis</taxon>
    </lineage>
</organism>
<accession>A0A7Y9XC56</accession>
<dbReference type="EMBL" id="JACCHL010000001">
    <property type="protein sequence ID" value="NYH52045.1"/>
    <property type="molecule type" value="Genomic_DNA"/>
</dbReference>
<dbReference type="GO" id="GO:0032259">
    <property type="term" value="P:methylation"/>
    <property type="evidence" value="ECO:0007669"/>
    <property type="project" value="UniProtKB-KW"/>
</dbReference>
<evidence type="ECO:0000313" key="1">
    <source>
        <dbReference type="EMBL" id="NYH52045.1"/>
    </source>
</evidence>
<comment type="caution">
    <text evidence="1">The sequence shown here is derived from an EMBL/GenBank/DDBJ whole genome shotgun (WGS) entry which is preliminary data.</text>
</comment>
<name>A0A7Y9XC56_9ACTN</name>
<evidence type="ECO:0000313" key="2">
    <source>
        <dbReference type="Proteomes" id="UP000584931"/>
    </source>
</evidence>
<keyword evidence="1" id="KW-0489">Methyltransferase</keyword>
<gene>
    <name evidence="1" type="ORF">HNR06_001634</name>
</gene>
<dbReference type="AlphaFoldDB" id="A0A7Y9XC56"/>
<dbReference type="GO" id="GO:0008168">
    <property type="term" value="F:methyltransferase activity"/>
    <property type="evidence" value="ECO:0007669"/>
    <property type="project" value="UniProtKB-KW"/>
</dbReference>
<proteinExistence type="predicted"/>